<dbReference type="Proteomes" id="UP000256829">
    <property type="component" value="Unassembled WGS sequence"/>
</dbReference>
<sequence length="136" mass="14938">MDSLSLSTGDSGVTFCEPIRDDDGWLDSFSVRIDETGLRAEARVENSGVIQAPEGFFSELAQSWRGWTGEKTWRSLEAELALVATTDSCGHVTLEVRLRPDAGPGAWRVISYAYFEAGQLASLACRAAQFFGRRLD</sequence>
<dbReference type="RefSeq" id="WP_115842408.1">
    <property type="nucleotide sequence ID" value="NZ_QTJR01000006.1"/>
</dbReference>
<comment type="caution">
    <text evidence="1">The sequence shown here is derived from an EMBL/GenBank/DDBJ whole genome shotgun (WGS) entry which is preliminary data.</text>
</comment>
<protein>
    <submittedName>
        <fullName evidence="1">Uncharacterized protein</fullName>
    </submittedName>
</protein>
<accession>A0A3D8VC93</accession>
<name>A0A3D8VC93_9GAMM</name>
<dbReference type="Pfam" id="PF19739">
    <property type="entry name" value="DUF6228"/>
    <property type="match status" value="1"/>
</dbReference>
<dbReference type="EMBL" id="QTJR01000006">
    <property type="protein sequence ID" value="RDY67036.1"/>
    <property type="molecule type" value="Genomic_DNA"/>
</dbReference>
<reference evidence="1 2" key="1">
    <citation type="submission" date="2018-08" db="EMBL/GenBank/DDBJ databases">
        <title>Lysobacter soli KCTC 22011, whole genome shotgun sequence.</title>
        <authorList>
            <person name="Zhang X."/>
            <person name="Feng G."/>
            <person name="Zhu H."/>
        </authorList>
    </citation>
    <scope>NUCLEOTIDE SEQUENCE [LARGE SCALE GENOMIC DNA]</scope>
    <source>
        <strain evidence="1 2">KCTC 22011</strain>
    </source>
</reference>
<proteinExistence type="predicted"/>
<evidence type="ECO:0000313" key="1">
    <source>
        <dbReference type="EMBL" id="RDY67036.1"/>
    </source>
</evidence>
<dbReference type="InterPro" id="IPR046196">
    <property type="entry name" value="DUF6228"/>
</dbReference>
<organism evidence="1 2">
    <name type="scientific">Lysobacter soli</name>
    <dbReference type="NCBI Taxonomy" id="453783"/>
    <lineage>
        <taxon>Bacteria</taxon>
        <taxon>Pseudomonadati</taxon>
        <taxon>Pseudomonadota</taxon>
        <taxon>Gammaproteobacteria</taxon>
        <taxon>Lysobacterales</taxon>
        <taxon>Lysobacteraceae</taxon>
        <taxon>Lysobacter</taxon>
    </lineage>
</organism>
<evidence type="ECO:0000313" key="2">
    <source>
        <dbReference type="Proteomes" id="UP000256829"/>
    </source>
</evidence>
<keyword evidence="2" id="KW-1185">Reference proteome</keyword>
<gene>
    <name evidence="1" type="ORF">DX912_10155</name>
</gene>
<dbReference type="AlphaFoldDB" id="A0A3D8VC93"/>